<dbReference type="Pfam" id="PF07687">
    <property type="entry name" value="M20_dimer"/>
    <property type="match status" value="1"/>
</dbReference>
<evidence type="ECO:0000259" key="1">
    <source>
        <dbReference type="Pfam" id="PF07687"/>
    </source>
</evidence>
<dbReference type="EMBL" id="SADD01000002">
    <property type="protein sequence ID" value="RVU46810.1"/>
    <property type="molecule type" value="Genomic_DNA"/>
</dbReference>
<comment type="caution">
    <text evidence="2">The sequence shown here is derived from an EMBL/GenBank/DDBJ whole genome shotgun (WGS) entry which is preliminary data.</text>
</comment>
<keyword evidence="3" id="KW-1185">Reference proteome</keyword>
<dbReference type="Gene3D" id="3.30.70.360">
    <property type="match status" value="1"/>
</dbReference>
<evidence type="ECO:0000313" key="3">
    <source>
        <dbReference type="Proteomes" id="UP000282926"/>
    </source>
</evidence>
<name>A0ABY0CVJ3_9DELT</name>
<gene>
    <name evidence="2" type="ORF">EA187_06655</name>
</gene>
<accession>A0ABY0CVJ3</accession>
<dbReference type="Gene3D" id="3.40.630.10">
    <property type="entry name" value="Zn peptidases"/>
    <property type="match status" value="1"/>
</dbReference>
<dbReference type="CDD" id="cd03886">
    <property type="entry name" value="M20_Acy1"/>
    <property type="match status" value="1"/>
</dbReference>
<organism evidence="2 3">
    <name type="scientific">Lujinxingia sediminis</name>
    <dbReference type="NCBI Taxonomy" id="2480984"/>
    <lineage>
        <taxon>Bacteria</taxon>
        <taxon>Deltaproteobacteria</taxon>
        <taxon>Bradymonadales</taxon>
        <taxon>Lujinxingiaceae</taxon>
        <taxon>Lujinxingia</taxon>
    </lineage>
</organism>
<proteinExistence type="predicted"/>
<feature type="domain" description="Peptidase M20 dimerisation" evidence="1">
    <location>
        <begin position="190"/>
        <end position="280"/>
    </location>
</feature>
<dbReference type="InterPro" id="IPR011650">
    <property type="entry name" value="Peptidase_M20_dimer"/>
</dbReference>
<dbReference type="InterPro" id="IPR036264">
    <property type="entry name" value="Bact_exopeptidase_dim_dom"/>
</dbReference>
<reference evidence="2 3" key="1">
    <citation type="submission" date="2019-01" db="EMBL/GenBank/DDBJ databases">
        <title>Lujinxingia litoralis gen. nov., sp. nov. and Lujinxingia sediminis gen. nov., sp. nov., new members in the order Bradymonadales, isolated from coastal sediment.</title>
        <authorList>
            <person name="Li C.-M."/>
        </authorList>
    </citation>
    <scope>NUCLEOTIDE SEQUENCE [LARGE SCALE GENOMIC DNA]</scope>
    <source>
        <strain evidence="2 3">SEH01</strain>
    </source>
</reference>
<dbReference type="InterPro" id="IPR017439">
    <property type="entry name" value="Amidohydrolase"/>
</dbReference>
<dbReference type="Proteomes" id="UP000282926">
    <property type="component" value="Unassembled WGS sequence"/>
</dbReference>
<evidence type="ECO:0000313" key="2">
    <source>
        <dbReference type="EMBL" id="RVU46810.1"/>
    </source>
</evidence>
<dbReference type="Pfam" id="PF01546">
    <property type="entry name" value="Peptidase_M20"/>
    <property type="match status" value="1"/>
</dbReference>
<dbReference type="InterPro" id="IPR002933">
    <property type="entry name" value="Peptidase_M20"/>
</dbReference>
<dbReference type="PANTHER" id="PTHR11014">
    <property type="entry name" value="PEPTIDASE M20 FAMILY MEMBER"/>
    <property type="match status" value="1"/>
</dbReference>
<dbReference type="RefSeq" id="WP_127779659.1">
    <property type="nucleotide sequence ID" value="NZ_SADD01000002.1"/>
</dbReference>
<dbReference type="SUPFAM" id="SSF55031">
    <property type="entry name" value="Bacterial exopeptidase dimerisation domain"/>
    <property type="match status" value="1"/>
</dbReference>
<dbReference type="SUPFAM" id="SSF53187">
    <property type="entry name" value="Zn-dependent exopeptidases"/>
    <property type="match status" value="1"/>
</dbReference>
<dbReference type="NCBIfam" id="TIGR01891">
    <property type="entry name" value="amidohydrolases"/>
    <property type="match status" value="1"/>
</dbReference>
<dbReference type="PIRSF" id="PIRSF005962">
    <property type="entry name" value="Pept_M20D_amidohydro"/>
    <property type="match status" value="1"/>
</dbReference>
<dbReference type="PANTHER" id="PTHR11014:SF63">
    <property type="entry name" value="METALLOPEPTIDASE, PUTATIVE (AFU_ORTHOLOGUE AFUA_6G09600)-RELATED"/>
    <property type="match status" value="1"/>
</dbReference>
<protein>
    <submittedName>
        <fullName evidence="2">Amidohydrolase</fullName>
    </submittedName>
</protein>
<sequence>MSQDSLTLDTELVAWRRHLHAHPELSFEEHQTAAFIEERLAELGLESTRVAETGVVALIEGELEGPTRAFRADIDALPIQELRQSTYCSTRPGVMHACGHDVHTTVGLGVARELVDRRAELKGRVKMIFQPAEEASPTGEPIGAERMAVEGVLEAPEVEAILALHCMPTLEVGKIGYTGGPVWAASELVEVVIEGKKSHGAYPHEGVDAVAVAAQVIVALQQVVSRITDARDAVVLSIGKLEAGNSYNIIAERAELTGILRGLSAPAMERARAAARQIVEGVSAALGARASVRFVPGARLTANDPALEARVVRLIEERVGEGVMVQHLPQLGAEDFAAFSTRVPAAYFFLGVKDPQSEEVHPLHTPRFDVDERCLSLGVHAITEALLGLG</sequence>